<dbReference type="GO" id="GO:0016020">
    <property type="term" value="C:membrane"/>
    <property type="evidence" value="ECO:0007669"/>
    <property type="project" value="UniProtKB-SubCell"/>
</dbReference>
<feature type="transmembrane region" description="Helical" evidence="6">
    <location>
        <begin position="12"/>
        <end position="31"/>
    </location>
</feature>
<keyword evidence="8" id="KW-1185">Reference proteome</keyword>
<feature type="compositionally biased region" description="Basic and acidic residues" evidence="5">
    <location>
        <begin position="188"/>
        <end position="202"/>
    </location>
</feature>
<feature type="region of interest" description="Disordered" evidence="5">
    <location>
        <begin position="170"/>
        <end position="202"/>
    </location>
</feature>
<evidence type="ECO:0000256" key="1">
    <source>
        <dbReference type="ARBA" id="ARBA00004141"/>
    </source>
</evidence>
<accession>A0AAD2JIK2</accession>
<dbReference type="InterPro" id="IPR006603">
    <property type="entry name" value="PQ-loop_rpt"/>
</dbReference>
<name>A0AAD2JIK2_9STRA</name>
<dbReference type="Proteomes" id="UP001295423">
    <property type="component" value="Unassembled WGS sequence"/>
</dbReference>
<evidence type="ECO:0000313" key="7">
    <source>
        <dbReference type="EMBL" id="CAJ1953976.1"/>
    </source>
</evidence>
<keyword evidence="2 6" id="KW-0812">Transmembrane</keyword>
<organism evidence="7 8">
    <name type="scientific">Cylindrotheca closterium</name>
    <dbReference type="NCBI Taxonomy" id="2856"/>
    <lineage>
        <taxon>Eukaryota</taxon>
        <taxon>Sar</taxon>
        <taxon>Stramenopiles</taxon>
        <taxon>Ochrophyta</taxon>
        <taxon>Bacillariophyta</taxon>
        <taxon>Bacillariophyceae</taxon>
        <taxon>Bacillariophycidae</taxon>
        <taxon>Bacillariales</taxon>
        <taxon>Bacillariaceae</taxon>
        <taxon>Cylindrotheca</taxon>
    </lineage>
</organism>
<feature type="transmembrane region" description="Helical" evidence="6">
    <location>
        <begin position="43"/>
        <end position="62"/>
    </location>
</feature>
<evidence type="ECO:0000256" key="5">
    <source>
        <dbReference type="SAM" id="MobiDB-lite"/>
    </source>
</evidence>
<evidence type="ECO:0000256" key="2">
    <source>
        <dbReference type="ARBA" id="ARBA00022692"/>
    </source>
</evidence>
<evidence type="ECO:0000256" key="6">
    <source>
        <dbReference type="SAM" id="Phobius"/>
    </source>
</evidence>
<protein>
    <submittedName>
        <fullName evidence="7">Uncharacterized protein</fullName>
    </submittedName>
</protein>
<comment type="caution">
    <text evidence="7">The sequence shown here is derived from an EMBL/GenBank/DDBJ whole genome shotgun (WGS) entry which is preliminary data.</text>
</comment>
<evidence type="ECO:0000256" key="4">
    <source>
        <dbReference type="ARBA" id="ARBA00023136"/>
    </source>
</evidence>
<dbReference type="Pfam" id="PF04193">
    <property type="entry name" value="PQ-loop"/>
    <property type="match status" value="1"/>
</dbReference>
<reference evidence="7" key="1">
    <citation type="submission" date="2023-08" db="EMBL/GenBank/DDBJ databases">
        <authorList>
            <person name="Audoor S."/>
            <person name="Bilcke G."/>
        </authorList>
    </citation>
    <scope>NUCLEOTIDE SEQUENCE</scope>
</reference>
<evidence type="ECO:0000256" key="3">
    <source>
        <dbReference type="ARBA" id="ARBA00022989"/>
    </source>
</evidence>
<gene>
    <name evidence="7" type="ORF">CYCCA115_LOCUS14574</name>
</gene>
<sequence length="202" mass="22530">MTAVDAEQAMTIVGTIGGFAISLSLVPQVYLTYKTKCADDISYTYQFIYIFGTALVNAYAIYFKLYAVYVPCLVEFSLIVTLTVMKAIYPARQDLIDCSRHSIKMSSASKGSATPTNLQIIQQLIADEELAAVGHQGHHFDSKEFEKNMIRKSITLMKQMAVKGHHDIEHHDIEAPTERAQLSELDDSTEKAENSADQKEEV</sequence>
<dbReference type="Gene3D" id="1.20.1280.290">
    <property type="match status" value="1"/>
</dbReference>
<dbReference type="AlphaFoldDB" id="A0AAD2JIK2"/>
<dbReference type="EMBL" id="CAKOGP040001847">
    <property type="protein sequence ID" value="CAJ1953976.1"/>
    <property type="molecule type" value="Genomic_DNA"/>
</dbReference>
<keyword evidence="4 6" id="KW-0472">Membrane</keyword>
<feature type="transmembrane region" description="Helical" evidence="6">
    <location>
        <begin position="68"/>
        <end position="89"/>
    </location>
</feature>
<proteinExistence type="predicted"/>
<evidence type="ECO:0000313" key="8">
    <source>
        <dbReference type="Proteomes" id="UP001295423"/>
    </source>
</evidence>
<comment type="subcellular location">
    <subcellularLocation>
        <location evidence="1">Membrane</location>
        <topology evidence="1">Multi-pass membrane protein</topology>
    </subcellularLocation>
</comment>
<keyword evidence="3 6" id="KW-1133">Transmembrane helix</keyword>